<organism evidence="3 4">
    <name type="scientific">Zoogloea dura</name>
    <dbReference type="NCBI Taxonomy" id="2728840"/>
    <lineage>
        <taxon>Bacteria</taxon>
        <taxon>Pseudomonadati</taxon>
        <taxon>Pseudomonadota</taxon>
        <taxon>Betaproteobacteria</taxon>
        <taxon>Rhodocyclales</taxon>
        <taxon>Zoogloeaceae</taxon>
        <taxon>Zoogloea</taxon>
    </lineage>
</organism>
<comment type="caution">
    <text evidence="3">The sequence shown here is derived from an EMBL/GenBank/DDBJ whole genome shotgun (WGS) entry which is preliminary data.</text>
</comment>
<feature type="compositionally biased region" description="Low complexity" evidence="1">
    <location>
        <begin position="1264"/>
        <end position="1275"/>
    </location>
</feature>
<keyword evidence="4" id="KW-1185">Reference proteome</keyword>
<name>A0A848GE17_9RHOO</name>
<evidence type="ECO:0000313" key="3">
    <source>
        <dbReference type="EMBL" id="NML27691.1"/>
    </source>
</evidence>
<dbReference type="EMBL" id="JABBGA010000017">
    <property type="protein sequence ID" value="NML27691.1"/>
    <property type="molecule type" value="Genomic_DNA"/>
</dbReference>
<dbReference type="RefSeq" id="WP_169147229.1">
    <property type="nucleotide sequence ID" value="NZ_JABBGA010000017.1"/>
</dbReference>
<dbReference type="Proteomes" id="UP000580043">
    <property type="component" value="Unassembled WGS sequence"/>
</dbReference>
<gene>
    <name evidence="3" type="primary">cobN</name>
    <name evidence="3" type="ORF">HHL15_18200</name>
</gene>
<sequence>MARLPHALGRLPALLALPLLCLLLLTGSGPVAAARILVISTSPVQPGKFLKLADSALSHGLQLDARFAEKLAPETGPELFRGYDLVLFDTPRDHLQAFVETRLATALPGLRGPALWLHDSQPRWQGLPDALARRLHTYYVNGGRLNFDAFLATLAARLDGKQAGGVRDPIVFPKSGLYHPDYPGLVFAEPATYLRWKTGSDQPTAPVIAIALHQQYIAAEQTAFIDDLIRRIEKAGAVPLPFYSPVMDSDAVRRMVRVGDRTLPRALINTQIMLNPDGRRAEFVELGIPVVQAMPYRKGDEAAWAADPQGVALMDVPFYLAQAEYAGVVDIQIAAATRKSDDQIAPVAGQADAVVGKALRLARLQTLPNADKRVTLFFWNYPPGEKNLSASFMNLPRSLVGTLAALKARGYTTETPGETELTLSLQRLLAPYYQPADDLRELESLLRDGLAERLSVTTYRRWLKTLPDGVRQQLQARWGEPERSSMVIRQNGEAWFVIPRLKLGHLHLLPQPPRGERWEDKEKALYHSTSAAPSHFYLAAYLWAREQARSDALIHYGTHGSQEWLPGKERGLSVTDFPMLAVGDVPVLYPYIVDNIGEATQAKRRGRATIISHQTPPFAPAGLHAALTHIHDQLHAWLAQDDGAVKDKIRAELLSAVRKERIDQDLGWNEARIRTDFPAFVTEVHAHLHELARSAQPMGLHTFGQGAGDEWRLATVLMMAGKTFWEGVANPGEEADEMLVGDYTRLKESTPYRRLADLVGGRLDPASLPAPARAAAEQARQRYAALDAAPEMAALLAGLEGRHIPTSYGGDPIKNPDALPTGRNLYGFDPSRVPTQAAWEAGREAFDQLLAAHRGKTGKAPQKLTFTLWSVETMRHFGLLEAQALWALGVEPVWDAGGRVSDVRLVPRATLGRPRVDVVLSATGLYRDHFPNVMRLLAKAARLAAEAGDETDNPVAANSRRIAAALKAKGWSDAQALNAAQTRVFSSESGRYGTGLDDAALATDTWKGKAEGDRKLAGLYLSRMQFGYGPDEDSWGQPGAGGENLYAAHLKGTEGAVLSRTSNLYGMLTTDDPFQYLGGIALAVRHLDGKAPELYISNLRGQGGGKVEGAAGFLAKELAIRNFHPGYIQGLMREGYAGTLQVLDGINNFSGWQAVAREIVRDDQWQEFVDVYVRDKHRLGLRDWFERNNPHALAQSIERMLEAARQGYWQTDKATLDELKARYRDLATRHQVKTDNTALQRFAGFGEVIAPPATTPAKAPPPQAEAARQQPAETQPAPPPPPIQGQRLDKVEPPAPAAPIRAALGLALIALATLGGTLRGLRTHP</sequence>
<dbReference type="PANTHER" id="PTHR44119:SF4">
    <property type="entry name" value="AEROBIC COBALTOCHELATASE SUBUNIT COBN"/>
    <property type="match status" value="1"/>
</dbReference>
<reference evidence="3 4" key="1">
    <citation type="submission" date="2020-04" db="EMBL/GenBank/DDBJ databases">
        <title>Zoogloea sp. G-4-1-14 isolated from soil.</title>
        <authorList>
            <person name="Dahal R.H."/>
        </authorList>
    </citation>
    <scope>NUCLEOTIDE SEQUENCE [LARGE SCALE GENOMIC DNA]</scope>
    <source>
        <strain evidence="3 4">G-4-1-14</strain>
    </source>
</reference>
<dbReference type="GO" id="GO:0051116">
    <property type="term" value="F:cobaltochelatase activity"/>
    <property type="evidence" value="ECO:0007669"/>
    <property type="project" value="UniProtKB-EC"/>
</dbReference>
<dbReference type="InterPro" id="IPR003672">
    <property type="entry name" value="CobN/Mg_chltase"/>
</dbReference>
<keyword evidence="3" id="KW-0436">Ligase</keyword>
<dbReference type="EC" id="6.6.1.2" evidence="3"/>
<dbReference type="CDD" id="cd10150">
    <property type="entry name" value="CobN_like"/>
    <property type="match status" value="1"/>
</dbReference>
<accession>A0A848GE17</accession>
<protein>
    <submittedName>
        <fullName evidence="3">Cobaltochelatase subunit CobN</fullName>
        <ecNumber evidence="3">6.6.1.2</ecNumber>
    </submittedName>
</protein>
<dbReference type="NCBIfam" id="NF004644">
    <property type="entry name" value="PRK05989.2-2"/>
    <property type="match status" value="1"/>
</dbReference>
<proteinExistence type="predicted"/>
<feature type="region of interest" description="Disordered" evidence="1">
    <location>
        <begin position="1250"/>
        <end position="1296"/>
    </location>
</feature>
<evidence type="ECO:0000313" key="4">
    <source>
        <dbReference type="Proteomes" id="UP000580043"/>
    </source>
</evidence>
<evidence type="ECO:0000256" key="1">
    <source>
        <dbReference type="SAM" id="MobiDB-lite"/>
    </source>
</evidence>
<dbReference type="Pfam" id="PF02514">
    <property type="entry name" value="CobN-Mg_chel"/>
    <property type="match status" value="1"/>
</dbReference>
<evidence type="ECO:0000259" key="2">
    <source>
        <dbReference type="Pfam" id="PF02514"/>
    </source>
</evidence>
<feature type="domain" description="CobN/magnesium chelatase" evidence="2">
    <location>
        <begin position="136"/>
        <end position="1215"/>
    </location>
</feature>
<dbReference type="PANTHER" id="PTHR44119">
    <property type="entry name" value="MAGNESIUM-CHELATASE SUBUNIT CHLH, CHLOROPLASTIC"/>
    <property type="match status" value="1"/>
</dbReference>